<gene>
    <name evidence="2" type="ORF">MM415A01245_0015</name>
</gene>
<feature type="region of interest" description="Disordered" evidence="1">
    <location>
        <begin position="552"/>
        <end position="586"/>
    </location>
</feature>
<protein>
    <submittedName>
        <fullName evidence="2">Putative portal protein</fullName>
    </submittedName>
</protein>
<dbReference type="InterPro" id="IPR006429">
    <property type="entry name" value="Phage_lambda_portal"/>
</dbReference>
<proteinExistence type="predicted"/>
<dbReference type="GO" id="GO:0019068">
    <property type="term" value="P:virion assembly"/>
    <property type="evidence" value="ECO:0007669"/>
    <property type="project" value="InterPro"/>
</dbReference>
<evidence type="ECO:0000313" key="2">
    <source>
        <dbReference type="EMBL" id="QJA77710.1"/>
    </source>
</evidence>
<sequence length="586" mass="65733">MEMRADYRAGKASRFQRVRSGVSTMGSGADYHIRNETQFLKTMEYALDMARNDTVVGAIVERSIHNLFHDGFGFDPQTGDSALDDDLKASFTEYANDPDLCDVSCRYTLHQMAEMVAWGVKVPGGAFVLPHARDMGPLELVEYQRCRTPSNTTKNVALGVLLDDYRKPLQYWFTKDELDPNQPLSRVSDIEQIDARDADGYETVWHIASPWRISQTRGVTSFAAVFEALGMFDDLHFSNIVKALVASCFTFIRETPSDFKGGKKGKYGARSTQTMSDGNTRLVEELSPGQEIVGRPGEKITAFTPNVPNAEFFDHAKFVLQLVCATQNLPIACFLLDGRETNFSGQRFASDQAKIGWRREQGFYARAFHRKAYIHHLRCRMANEPALMRQMVKLGNKLFAVAITRPAWPYMQPVQDIEARRRERELLLTSPRRQSQERAVEWSEVVSETVIDHEYAISLALEAVARIRDKHGVDIDPARLLYLDPVRNLIEVAADAIGGGTNGNMGAPAVNMNDYGIGVRAGAMTPQPEDEDYFRDSMGLPPANEQVKEAWAQEGVRRPITLAKDEDETNVPTEPTEGAENEDSEK</sequence>
<evidence type="ECO:0000256" key="1">
    <source>
        <dbReference type="SAM" id="MobiDB-lite"/>
    </source>
</evidence>
<dbReference type="Pfam" id="PF05136">
    <property type="entry name" value="Phage_portal_2"/>
    <property type="match status" value="1"/>
</dbReference>
<name>A0A6M3K7F3_9ZZZZ</name>
<organism evidence="2">
    <name type="scientific">viral metagenome</name>
    <dbReference type="NCBI Taxonomy" id="1070528"/>
    <lineage>
        <taxon>unclassified sequences</taxon>
        <taxon>metagenomes</taxon>
        <taxon>organismal metagenomes</taxon>
    </lineage>
</organism>
<accession>A0A6M3K7F3</accession>
<feature type="compositionally biased region" description="Acidic residues" evidence="1">
    <location>
        <begin position="577"/>
        <end position="586"/>
    </location>
</feature>
<reference evidence="2" key="1">
    <citation type="submission" date="2020-03" db="EMBL/GenBank/DDBJ databases">
        <title>The deep terrestrial virosphere.</title>
        <authorList>
            <person name="Holmfeldt K."/>
            <person name="Nilsson E."/>
            <person name="Simone D."/>
            <person name="Lopez-Fernandez M."/>
            <person name="Wu X."/>
            <person name="de Brujin I."/>
            <person name="Lundin D."/>
            <person name="Andersson A."/>
            <person name="Bertilsson S."/>
            <person name="Dopson M."/>
        </authorList>
    </citation>
    <scope>NUCLEOTIDE SEQUENCE</scope>
    <source>
        <strain evidence="2">MM415A01245</strain>
    </source>
</reference>
<dbReference type="AlphaFoldDB" id="A0A6M3K7F3"/>
<dbReference type="GO" id="GO:0005198">
    <property type="term" value="F:structural molecule activity"/>
    <property type="evidence" value="ECO:0007669"/>
    <property type="project" value="InterPro"/>
</dbReference>
<dbReference type="EMBL" id="MT142297">
    <property type="protein sequence ID" value="QJA77710.1"/>
    <property type="molecule type" value="Genomic_DNA"/>
</dbReference>